<dbReference type="SMART" id="SM00848">
    <property type="entry name" value="Inhibitor_I29"/>
    <property type="match status" value="1"/>
</dbReference>
<keyword evidence="11" id="KW-1185">Reference proteome</keyword>
<evidence type="ECO:0000313" key="11">
    <source>
        <dbReference type="Proteomes" id="UP000288716"/>
    </source>
</evidence>
<name>A0A443S016_9ACAR</name>
<dbReference type="EMBL" id="NCKV01015057">
    <property type="protein sequence ID" value="RWS20868.1"/>
    <property type="molecule type" value="Genomic_DNA"/>
</dbReference>
<dbReference type="PROSITE" id="PS00139">
    <property type="entry name" value="THIOL_PROTEASE_CYS"/>
    <property type="match status" value="1"/>
</dbReference>
<protein>
    <submittedName>
        <fullName evidence="10">Cathepsin L4-like protein</fullName>
    </submittedName>
</protein>
<comment type="similarity">
    <text evidence="1">Belongs to the peptidase C1 family.</text>
</comment>
<evidence type="ECO:0000256" key="4">
    <source>
        <dbReference type="ARBA" id="ARBA00022807"/>
    </source>
</evidence>
<dbReference type="InterPro" id="IPR000668">
    <property type="entry name" value="Peptidase_C1A_C"/>
</dbReference>
<feature type="domain" description="Peptidase C1A papain C-terminal" evidence="8">
    <location>
        <begin position="119"/>
        <end position="200"/>
    </location>
</feature>
<feature type="domain" description="Cathepsin propeptide inhibitor" evidence="9">
    <location>
        <begin position="30"/>
        <end position="89"/>
    </location>
</feature>
<keyword evidence="3" id="KW-0378">Hydrolase</keyword>
<reference evidence="10 11" key="1">
    <citation type="journal article" date="2018" name="Gigascience">
        <title>Genomes of trombidid mites reveal novel predicted allergens and laterally-transferred genes associated with secondary metabolism.</title>
        <authorList>
            <person name="Dong X."/>
            <person name="Chaisiri K."/>
            <person name="Xia D."/>
            <person name="Armstrong S.D."/>
            <person name="Fang Y."/>
            <person name="Donnelly M.J."/>
            <person name="Kadowaki T."/>
            <person name="McGarry J.W."/>
            <person name="Darby A.C."/>
            <person name="Makepeace B.L."/>
        </authorList>
    </citation>
    <scope>NUCLEOTIDE SEQUENCE [LARGE SCALE GENOMIC DNA]</scope>
    <source>
        <strain evidence="10">UoL-UT</strain>
    </source>
</reference>
<dbReference type="PANTHER" id="PTHR12411">
    <property type="entry name" value="CYSTEINE PROTEASE FAMILY C1-RELATED"/>
    <property type="match status" value="1"/>
</dbReference>
<evidence type="ECO:0000259" key="8">
    <source>
        <dbReference type="SMART" id="SM00645"/>
    </source>
</evidence>
<proteinExistence type="inferred from homology"/>
<evidence type="ECO:0000256" key="1">
    <source>
        <dbReference type="ARBA" id="ARBA00008455"/>
    </source>
</evidence>
<dbReference type="Proteomes" id="UP000288716">
    <property type="component" value="Unassembled WGS sequence"/>
</dbReference>
<dbReference type="GO" id="GO:0006508">
    <property type="term" value="P:proteolysis"/>
    <property type="evidence" value="ECO:0007669"/>
    <property type="project" value="UniProtKB-KW"/>
</dbReference>
<dbReference type="AlphaFoldDB" id="A0A443S016"/>
<dbReference type="SMART" id="SM00645">
    <property type="entry name" value="Pept_C1"/>
    <property type="match status" value="1"/>
</dbReference>
<feature type="signal peptide" evidence="7">
    <location>
        <begin position="1"/>
        <end position="18"/>
    </location>
</feature>
<keyword evidence="7" id="KW-0732">Signal</keyword>
<dbReference type="InterPro" id="IPR000169">
    <property type="entry name" value="Pept_cys_AS"/>
</dbReference>
<sequence>MKLAIITLLFATVYVANAGITYEQVMRDEWAAFKSMFNKTYKGDEDEHRMQVFMENKMKIAKHNKLFASGVKSYALKMNHYGDLFHHEFLKIMNGYKHKMKQAVGTKGSMFLSSENVVLPKSVDWRDKGYVTPVKDQGHCGSCWAFSTTGSLEGQHMRQTGKLVSLSEQNLVDCSTSFGNNGCNGGLMDNAFNYIKANKG</sequence>
<dbReference type="SUPFAM" id="SSF54001">
    <property type="entry name" value="Cysteine proteinases"/>
    <property type="match status" value="1"/>
</dbReference>
<dbReference type="Pfam" id="PF08246">
    <property type="entry name" value="Inhibitor_I29"/>
    <property type="match status" value="1"/>
</dbReference>
<dbReference type="STRING" id="299467.A0A443S016"/>
<keyword evidence="5" id="KW-0865">Zymogen</keyword>
<dbReference type="InterPro" id="IPR013201">
    <property type="entry name" value="Prot_inhib_I29"/>
</dbReference>
<dbReference type="CDD" id="cd02248">
    <property type="entry name" value="Peptidase_C1A"/>
    <property type="match status" value="1"/>
</dbReference>
<keyword evidence="2" id="KW-0645">Protease</keyword>
<keyword evidence="4" id="KW-0788">Thiol protease</keyword>
<dbReference type="InterPro" id="IPR038765">
    <property type="entry name" value="Papain-like_cys_pep_sf"/>
</dbReference>
<accession>A0A443S016</accession>
<evidence type="ECO:0000256" key="5">
    <source>
        <dbReference type="ARBA" id="ARBA00023145"/>
    </source>
</evidence>
<feature type="chain" id="PRO_5019516908" evidence="7">
    <location>
        <begin position="19"/>
        <end position="200"/>
    </location>
</feature>
<keyword evidence="6" id="KW-1015">Disulfide bond</keyword>
<dbReference type="InterPro" id="IPR013128">
    <property type="entry name" value="Peptidase_C1A"/>
</dbReference>
<evidence type="ECO:0000256" key="2">
    <source>
        <dbReference type="ARBA" id="ARBA00022670"/>
    </source>
</evidence>
<feature type="non-terminal residue" evidence="10">
    <location>
        <position position="200"/>
    </location>
</feature>
<gene>
    <name evidence="10" type="ORF">B4U80_02654</name>
</gene>
<dbReference type="OrthoDB" id="10253408at2759"/>
<dbReference type="FunFam" id="3.90.70.10:FF:000332">
    <property type="entry name" value="Cathepsin L1"/>
    <property type="match status" value="1"/>
</dbReference>
<dbReference type="GO" id="GO:0008234">
    <property type="term" value="F:cysteine-type peptidase activity"/>
    <property type="evidence" value="ECO:0007669"/>
    <property type="project" value="UniProtKB-KW"/>
</dbReference>
<evidence type="ECO:0000259" key="9">
    <source>
        <dbReference type="SMART" id="SM00848"/>
    </source>
</evidence>
<dbReference type="Gene3D" id="3.90.70.10">
    <property type="entry name" value="Cysteine proteinases"/>
    <property type="match status" value="1"/>
</dbReference>
<evidence type="ECO:0000313" key="10">
    <source>
        <dbReference type="EMBL" id="RWS20868.1"/>
    </source>
</evidence>
<evidence type="ECO:0000256" key="7">
    <source>
        <dbReference type="SAM" id="SignalP"/>
    </source>
</evidence>
<dbReference type="VEuPathDB" id="VectorBase:LDEU011172"/>
<dbReference type="Pfam" id="PF00112">
    <property type="entry name" value="Peptidase_C1"/>
    <property type="match status" value="1"/>
</dbReference>
<organism evidence="10 11">
    <name type="scientific">Leptotrombidium deliense</name>
    <dbReference type="NCBI Taxonomy" id="299467"/>
    <lineage>
        <taxon>Eukaryota</taxon>
        <taxon>Metazoa</taxon>
        <taxon>Ecdysozoa</taxon>
        <taxon>Arthropoda</taxon>
        <taxon>Chelicerata</taxon>
        <taxon>Arachnida</taxon>
        <taxon>Acari</taxon>
        <taxon>Acariformes</taxon>
        <taxon>Trombidiformes</taxon>
        <taxon>Prostigmata</taxon>
        <taxon>Anystina</taxon>
        <taxon>Parasitengona</taxon>
        <taxon>Trombiculoidea</taxon>
        <taxon>Trombiculidae</taxon>
        <taxon>Leptotrombidium</taxon>
    </lineage>
</organism>
<comment type="caution">
    <text evidence="10">The sequence shown here is derived from an EMBL/GenBank/DDBJ whole genome shotgun (WGS) entry which is preliminary data.</text>
</comment>
<evidence type="ECO:0000256" key="3">
    <source>
        <dbReference type="ARBA" id="ARBA00022801"/>
    </source>
</evidence>
<evidence type="ECO:0000256" key="6">
    <source>
        <dbReference type="ARBA" id="ARBA00023157"/>
    </source>
</evidence>
<dbReference type="InterPro" id="IPR039417">
    <property type="entry name" value="Peptidase_C1A_papain-like"/>
</dbReference>